<dbReference type="PANTHER" id="PTHR30012:SF7">
    <property type="entry name" value="PROTEIN TRANSPORT PROTEIN HOFC HOMOLOG"/>
    <property type="match status" value="1"/>
</dbReference>
<proteinExistence type="inferred from homology"/>
<dbReference type="GO" id="GO:0015628">
    <property type="term" value="P:protein secretion by the type II secretion system"/>
    <property type="evidence" value="ECO:0007669"/>
    <property type="project" value="TreeGrafter"/>
</dbReference>
<evidence type="ECO:0000256" key="10">
    <source>
        <dbReference type="SAM" id="Phobius"/>
    </source>
</evidence>
<evidence type="ECO:0000256" key="8">
    <source>
        <dbReference type="ARBA" id="ARBA00023136"/>
    </source>
</evidence>
<dbReference type="InterPro" id="IPR042094">
    <property type="entry name" value="T2SS_GspF_sf"/>
</dbReference>
<protein>
    <submittedName>
        <fullName evidence="12">Pilus assembly protein PilC</fullName>
    </submittedName>
</protein>
<dbReference type="Proteomes" id="UP000054695">
    <property type="component" value="Unassembled WGS sequence"/>
</dbReference>
<evidence type="ECO:0000256" key="2">
    <source>
        <dbReference type="ARBA" id="ARBA00005745"/>
    </source>
</evidence>
<dbReference type="PANTHER" id="PTHR30012">
    <property type="entry name" value="GENERAL SECRETION PATHWAY PROTEIN"/>
    <property type="match status" value="1"/>
</dbReference>
<comment type="caution">
    <text evidence="12">The sequence shown here is derived from an EMBL/GenBank/DDBJ whole genome shotgun (WGS) entry which is preliminary data.</text>
</comment>
<evidence type="ECO:0000313" key="12">
    <source>
        <dbReference type="EMBL" id="KTC73695.1"/>
    </source>
</evidence>
<feature type="transmembrane region" description="Helical" evidence="10">
    <location>
        <begin position="379"/>
        <end position="399"/>
    </location>
</feature>
<dbReference type="STRING" id="447.Lboz_2341"/>
<feature type="transmembrane region" description="Helical" evidence="10">
    <location>
        <begin position="225"/>
        <end position="244"/>
    </location>
</feature>
<comment type="subcellular location">
    <subcellularLocation>
        <location evidence="1 9">Cell inner membrane</location>
        <topology evidence="1 9">Multi-pass membrane protein</topology>
    </subcellularLocation>
</comment>
<dbReference type="PATRIC" id="fig|447.4.peg.2480"/>
<evidence type="ECO:0000256" key="5">
    <source>
        <dbReference type="ARBA" id="ARBA00022519"/>
    </source>
</evidence>
<evidence type="ECO:0000256" key="3">
    <source>
        <dbReference type="ARBA" id="ARBA00022448"/>
    </source>
</evidence>
<dbReference type="InterPro" id="IPR003004">
    <property type="entry name" value="GspF/PilC"/>
</dbReference>
<dbReference type="GO" id="GO:0005886">
    <property type="term" value="C:plasma membrane"/>
    <property type="evidence" value="ECO:0007669"/>
    <property type="project" value="UniProtKB-SubCell"/>
</dbReference>
<dbReference type="Gene3D" id="1.20.81.30">
    <property type="entry name" value="Type II secretion system (T2SS), domain F"/>
    <property type="match status" value="2"/>
</dbReference>
<evidence type="ECO:0000313" key="13">
    <source>
        <dbReference type="Proteomes" id="UP000054695"/>
    </source>
</evidence>
<dbReference type="FunFam" id="1.20.81.30:FF:000001">
    <property type="entry name" value="Type II secretion system protein F"/>
    <property type="match status" value="2"/>
</dbReference>
<evidence type="ECO:0000259" key="11">
    <source>
        <dbReference type="Pfam" id="PF00482"/>
    </source>
</evidence>
<evidence type="ECO:0000256" key="1">
    <source>
        <dbReference type="ARBA" id="ARBA00004429"/>
    </source>
</evidence>
<keyword evidence="6 9" id="KW-0812">Transmembrane</keyword>
<keyword evidence="5" id="KW-0997">Cell inner membrane</keyword>
<keyword evidence="4" id="KW-1003">Cell membrane</keyword>
<comment type="similarity">
    <text evidence="2 9">Belongs to the GSP F family.</text>
</comment>
<feature type="domain" description="Type II secretion system protein GspF" evidence="11">
    <location>
        <begin position="72"/>
        <end position="195"/>
    </location>
</feature>
<organism evidence="12 13">
    <name type="scientific">Legionella bozemanae</name>
    <name type="common">Fluoribacter bozemanae</name>
    <dbReference type="NCBI Taxonomy" id="447"/>
    <lineage>
        <taxon>Bacteria</taxon>
        <taxon>Pseudomonadati</taxon>
        <taxon>Pseudomonadota</taxon>
        <taxon>Gammaproteobacteria</taxon>
        <taxon>Legionellales</taxon>
        <taxon>Legionellaceae</taxon>
        <taxon>Legionella</taxon>
    </lineage>
</organism>
<evidence type="ECO:0000256" key="7">
    <source>
        <dbReference type="ARBA" id="ARBA00022989"/>
    </source>
</evidence>
<accession>A0A0W0RRJ4</accession>
<evidence type="ECO:0000256" key="9">
    <source>
        <dbReference type="RuleBase" id="RU003923"/>
    </source>
</evidence>
<feature type="domain" description="Type II secretion system protein GspF" evidence="11">
    <location>
        <begin position="276"/>
        <end position="398"/>
    </location>
</feature>
<gene>
    <name evidence="12" type="primary">pilC</name>
    <name evidence="12" type="ORF">Lboz_2341</name>
</gene>
<dbReference type="PRINTS" id="PR00812">
    <property type="entry name" value="BCTERIALGSPF"/>
</dbReference>
<feature type="transmembrane region" description="Helical" evidence="10">
    <location>
        <begin position="172"/>
        <end position="194"/>
    </location>
</feature>
<dbReference type="Pfam" id="PF00482">
    <property type="entry name" value="T2SSF"/>
    <property type="match status" value="2"/>
</dbReference>
<keyword evidence="8 10" id="KW-0472">Membrane</keyword>
<dbReference type="RefSeq" id="WP_058459938.1">
    <property type="nucleotide sequence ID" value="NZ_CAAAIY010000021.1"/>
</dbReference>
<evidence type="ECO:0000256" key="4">
    <source>
        <dbReference type="ARBA" id="ARBA00022475"/>
    </source>
</evidence>
<dbReference type="PROSITE" id="PS00874">
    <property type="entry name" value="T2SP_F"/>
    <property type="match status" value="1"/>
</dbReference>
<dbReference type="InterPro" id="IPR001992">
    <property type="entry name" value="T2SS_GspF/T4SS_PilC_CS"/>
</dbReference>
<keyword evidence="13" id="KW-1185">Reference proteome</keyword>
<sequence length="406" mass="44313">MKKNANTTLAFHYTGVNKAAQKINGDIEARSLALAKVELRRQGIIVNKIAKKRVPLFSLKSKKIKSGDITVFSRQLATMIESGIPLVQSFDIVAKGQSNKRLKELIENIKGDVETGLTLSEALKKNPAHFNELFCNLVEAGEKSGSLDIMLDKIATYKEKIETIKKKIKKALTYPMAVLVVTFLVTTGLLIFVVPQFDALFKGFGADLPAMTQAVVSMSKFFQSYWYLIFGALASSIYAFIYALKHSSQFAQNVDRTVLKLPVIGPIVEKAAIARFSRTLSITFAAGLPLVEALKSVAGATGNIIFAKATDTIREEVSTGQQINKAMENTQLFPNMVVQMVAIGEESGALERMLSKVADFYEEDVDNTVDSLSSLLEPVIMTVLGVLVGGLVVAMYLPIFKLGSAI</sequence>
<keyword evidence="3 9" id="KW-0813">Transport</keyword>
<dbReference type="OrthoDB" id="9805682at2"/>
<name>A0A0W0RRJ4_LEGBO</name>
<evidence type="ECO:0000256" key="6">
    <source>
        <dbReference type="ARBA" id="ARBA00022692"/>
    </source>
</evidence>
<dbReference type="InterPro" id="IPR018076">
    <property type="entry name" value="T2SS_GspF_dom"/>
</dbReference>
<keyword evidence="7 10" id="KW-1133">Transmembrane helix</keyword>
<reference evidence="12 13" key="1">
    <citation type="submission" date="2015-11" db="EMBL/GenBank/DDBJ databases">
        <title>Genomic analysis of 38 Legionella species identifies large and diverse effector repertoires.</title>
        <authorList>
            <person name="Burstein D."/>
            <person name="Amaro F."/>
            <person name="Zusman T."/>
            <person name="Lifshitz Z."/>
            <person name="Cohen O."/>
            <person name="Gilbert J.A."/>
            <person name="Pupko T."/>
            <person name="Shuman H.A."/>
            <person name="Segal G."/>
        </authorList>
    </citation>
    <scope>NUCLEOTIDE SEQUENCE [LARGE SCALE GENOMIC DNA]</scope>
    <source>
        <strain evidence="12 13">WIGA</strain>
    </source>
</reference>
<dbReference type="EMBL" id="LNXU01000019">
    <property type="protein sequence ID" value="KTC73695.1"/>
    <property type="molecule type" value="Genomic_DNA"/>
</dbReference>
<dbReference type="AlphaFoldDB" id="A0A0W0RRJ4"/>